<reference evidence="6 7" key="1">
    <citation type="submission" date="2015-01" db="EMBL/GenBank/DDBJ databases">
        <title>The Genome Sequence of Exophiala xenobiotica CBS118157.</title>
        <authorList>
            <consortium name="The Broad Institute Genomics Platform"/>
            <person name="Cuomo C."/>
            <person name="de Hoog S."/>
            <person name="Gorbushina A."/>
            <person name="Stielow B."/>
            <person name="Teixiera M."/>
            <person name="Abouelleil A."/>
            <person name="Chapman S.B."/>
            <person name="Priest M."/>
            <person name="Young S.K."/>
            <person name="Wortman J."/>
            <person name="Nusbaum C."/>
            <person name="Birren B."/>
        </authorList>
    </citation>
    <scope>NUCLEOTIDE SEQUENCE [LARGE SCALE GENOMIC DNA]</scope>
    <source>
        <strain evidence="6 7">CBS 118157</strain>
    </source>
</reference>
<dbReference type="Gene3D" id="3.40.1210.10">
    <property type="entry name" value="Survival protein SurE-like phosphatase/nucleotidase"/>
    <property type="match status" value="1"/>
</dbReference>
<name>A0A0D2CTY4_9EURO</name>
<proteinExistence type="inferred from homology"/>
<evidence type="ECO:0000313" key="7">
    <source>
        <dbReference type="Proteomes" id="UP000054342"/>
    </source>
</evidence>
<dbReference type="Pfam" id="PF01975">
    <property type="entry name" value="SurE"/>
    <property type="match status" value="1"/>
</dbReference>
<evidence type="ECO:0000259" key="5">
    <source>
        <dbReference type="Pfam" id="PF01975"/>
    </source>
</evidence>
<evidence type="ECO:0000256" key="3">
    <source>
        <dbReference type="ARBA" id="ARBA00022801"/>
    </source>
</evidence>
<dbReference type="PANTHER" id="PTHR30457:SF0">
    <property type="entry name" value="PHOSPHATASE, PUTATIVE (AFU_ORTHOLOGUE AFUA_4G01070)-RELATED"/>
    <property type="match status" value="1"/>
</dbReference>
<gene>
    <name evidence="6" type="ORF">PV05_09058</name>
</gene>
<dbReference type="InterPro" id="IPR030048">
    <property type="entry name" value="SurE"/>
</dbReference>
<keyword evidence="2" id="KW-0479">Metal-binding</keyword>
<protein>
    <submittedName>
        <fullName evidence="6">5'/3'-nucleotidase SurE</fullName>
    </submittedName>
</protein>
<dbReference type="GeneID" id="25330966"/>
<evidence type="ECO:0000256" key="2">
    <source>
        <dbReference type="ARBA" id="ARBA00022723"/>
    </source>
</evidence>
<dbReference type="PROSITE" id="PS51257">
    <property type="entry name" value="PROKAR_LIPOPROTEIN"/>
    <property type="match status" value="1"/>
</dbReference>
<dbReference type="InterPro" id="IPR002828">
    <property type="entry name" value="SurE-like_Pase/nucleotidase"/>
</dbReference>
<dbReference type="GO" id="GO:0046872">
    <property type="term" value="F:metal ion binding"/>
    <property type="evidence" value="ECO:0007669"/>
    <property type="project" value="UniProtKB-KW"/>
</dbReference>
<dbReference type="SUPFAM" id="SSF64167">
    <property type="entry name" value="SurE-like"/>
    <property type="match status" value="1"/>
</dbReference>
<evidence type="ECO:0000256" key="4">
    <source>
        <dbReference type="SAM" id="MobiDB-lite"/>
    </source>
</evidence>
<dbReference type="EMBL" id="KN847321">
    <property type="protein sequence ID" value="KIW53487.1"/>
    <property type="molecule type" value="Genomic_DNA"/>
</dbReference>
<evidence type="ECO:0000256" key="1">
    <source>
        <dbReference type="ARBA" id="ARBA00011062"/>
    </source>
</evidence>
<keyword evidence="7" id="KW-1185">Reference proteome</keyword>
<dbReference type="HOGENOM" id="CLU_045192_0_0_1"/>
<dbReference type="STRING" id="348802.A0A0D2CTY4"/>
<organism evidence="6 7">
    <name type="scientific">Exophiala xenobiotica</name>
    <dbReference type="NCBI Taxonomy" id="348802"/>
    <lineage>
        <taxon>Eukaryota</taxon>
        <taxon>Fungi</taxon>
        <taxon>Dikarya</taxon>
        <taxon>Ascomycota</taxon>
        <taxon>Pezizomycotina</taxon>
        <taxon>Eurotiomycetes</taxon>
        <taxon>Chaetothyriomycetidae</taxon>
        <taxon>Chaetothyriales</taxon>
        <taxon>Herpotrichiellaceae</taxon>
        <taxon>Exophiala</taxon>
    </lineage>
</organism>
<dbReference type="PANTHER" id="PTHR30457">
    <property type="entry name" value="5'-NUCLEOTIDASE SURE"/>
    <property type="match status" value="1"/>
</dbReference>
<evidence type="ECO:0000313" key="6">
    <source>
        <dbReference type="EMBL" id="KIW53487.1"/>
    </source>
</evidence>
<dbReference type="OrthoDB" id="4018688at2759"/>
<dbReference type="GO" id="GO:0008252">
    <property type="term" value="F:nucleotidase activity"/>
    <property type="evidence" value="ECO:0007669"/>
    <property type="project" value="InterPro"/>
</dbReference>
<dbReference type="AlphaFoldDB" id="A0A0D2CTY4"/>
<feature type="domain" description="Survival protein SurE-like phosphatase/nucleotidase" evidence="5">
    <location>
        <begin position="24"/>
        <end position="233"/>
    </location>
</feature>
<dbReference type="InterPro" id="IPR036523">
    <property type="entry name" value="SurE-like_sf"/>
</dbReference>
<dbReference type="RefSeq" id="XP_013314071.1">
    <property type="nucleotide sequence ID" value="XM_013458617.1"/>
</dbReference>
<sequence length="387" mass="41055">MRYSVLSAAFAACSCIGNSSALNILMGNDDGFASAQLREFYRLLKAEGHQVVVVGPVDNESGQGGRSVFTSSNTLQEPSEFGIIPAGAPSLGRDPSDPDVWYYNGTPAACTFVGLDYVIPNYYANRSVDLYVGGPNFGTNLGPFLYTLSGTMGGTYSAVGRNLPAIAFSGGNSEQRSYTWINATTPSGYPDPATIQAQLAVNVVNALINGSAPGQRLMPLGYGLSVNTPFITSLTNTSCVAPPLIQTRLNGGAFTDNAVYNATSGLFTYGNKLTDAINRCINGNCALPGETDVVDKGCYGSVSVFTIDYDAPLGHDQAAIRIALTPTVAFEDPDAKMKVKARNELTADSFSTVKMPNWKLVIRSDTNSQRRQFNSQDGGKSSKSLQD</sequence>
<comment type="similarity">
    <text evidence="1">Belongs to the SurE nucleotidase family.</text>
</comment>
<feature type="region of interest" description="Disordered" evidence="4">
    <location>
        <begin position="365"/>
        <end position="387"/>
    </location>
</feature>
<dbReference type="Proteomes" id="UP000054342">
    <property type="component" value="Unassembled WGS sequence"/>
</dbReference>
<keyword evidence="3" id="KW-0378">Hydrolase</keyword>
<accession>A0A0D2CTY4</accession>